<feature type="domain" description="ABC transporter" evidence="5">
    <location>
        <begin position="22"/>
        <end position="244"/>
    </location>
</feature>
<dbReference type="InterPro" id="IPR027417">
    <property type="entry name" value="P-loop_NTPase"/>
</dbReference>
<accession>A0A366HXS4</accession>
<evidence type="ECO:0000256" key="3">
    <source>
        <dbReference type="ARBA" id="ARBA00022741"/>
    </source>
</evidence>
<dbReference type="GO" id="GO:0016887">
    <property type="term" value="F:ATP hydrolysis activity"/>
    <property type="evidence" value="ECO:0007669"/>
    <property type="project" value="InterPro"/>
</dbReference>
<dbReference type="PROSITE" id="PS50893">
    <property type="entry name" value="ABC_TRANSPORTER_2"/>
    <property type="match status" value="1"/>
</dbReference>
<evidence type="ECO:0000313" key="6">
    <source>
        <dbReference type="EMBL" id="RBP58581.1"/>
    </source>
</evidence>
<dbReference type="Proteomes" id="UP000253490">
    <property type="component" value="Unassembled WGS sequence"/>
</dbReference>
<comment type="similarity">
    <text evidence="1">Belongs to the ABC transporter superfamily.</text>
</comment>
<dbReference type="OrthoDB" id="9778870at2"/>
<keyword evidence="2" id="KW-0813">Transport</keyword>
<proteinExistence type="inferred from homology"/>
<protein>
    <submittedName>
        <fullName evidence="6">Teichoic acid transport system ATP-binding protein</fullName>
    </submittedName>
</protein>
<dbReference type="Gene3D" id="3.40.50.300">
    <property type="entry name" value="P-loop containing nucleotide triphosphate hydrolases"/>
    <property type="match status" value="1"/>
</dbReference>
<dbReference type="CDD" id="cd03220">
    <property type="entry name" value="ABC_KpsT_Wzt"/>
    <property type="match status" value="1"/>
</dbReference>
<dbReference type="PANTHER" id="PTHR46743">
    <property type="entry name" value="TEICHOIC ACIDS EXPORT ATP-BINDING PROTEIN TAGH"/>
    <property type="match status" value="1"/>
</dbReference>
<organism evidence="6 7">
    <name type="scientific">Alkalibaculum bacchi</name>
    <dbReference type="NCBI Taxonomy" id="645887"/>
    <lineage>
        <taxon>Bacteria</taxon>
        <taxon>Bacillati</taxon>
        <taxon>Bacillota</taxon>
        <taxon>Clostridia</taxon>
        <taxon>Eubacteriales</taxon>
        <taxon>Eubacteriaceae</taxon>
        <taxon>Alkalibaculum</taxon>
    </lineage>
</organism>
<gene>
    <name evidence="6" type="ORF">DES36_1226</name>
</gene>
<dbReference type="GO" id="GO:0016020">
    <property type="term" value="C:membrane"/>
    <property type="evidence" value="ECO:0007669"/>
    <property type="project" value="InterPro"/>
</dbReference>
<dbReference type="SMART" id="SM00382">
    <property type="entry name" value="AAA"/>
    <property type="match status" value="1"/>
</dbReference>
<dbReference type="InterPro" id="IPR015860">
    <property type="entry name" value="ABC_transpr_TagH-like"/>
</dbReference>
<evidence type="ECO:0000259" key="5">
    <source>
        <dbReference type="PROSITE" id="PS50893"/>
    </source>
</evidence>
<keyword evidence="3" id="KW-0547">Nucleotide-binding</keyword>
<dbReference type="InterPro" id="IPR003439">
    <property type="entry name" value="ABC_transporter-like_ATP-bd"/>
</dbReference>
<dbReference type="InterPro" id="IPR017871">
    <property type="entry name" value="ABC_transporter-like_CS"/>
</dbReference>
<keyword evidence="7" id="KW-1185">Reference proteome</keyword>
<evidence type="ECO:0000256" key="4">
    <source>
        <dbReference type="ARBA" id="ARBA00022840"/>
    </source>
</evidence>
<dbReference type="InterPro" id="IPR029439">
    <property type="entry name" value="Wzt_C"/>
</dbReference>
<dbReference type="SUPFAM" id="SSF52540">
    <property type="entry name" value="P-loop containing nucleoside triphosphate hydrolases"/>
    <property type="match status" value="1"/>
</dbReference>
<comment type="caution">
    <text evidence="6">The sequence shown here is derived from an EMBL/GenBank/DDBJ whole genome shotgun (WGS) entry which is preliminary data.</text>
</comment>
<dbReference type="Gene3D" id="2.70.50.60">
    <property type="entry name" value="abc- transporter (atp binding component) like domain"/>
    <property type="match status" value="1"/>
</dbReference>
<dbReference type="RefSeq" id="WP_113921651.1">
    <property type="nucleotide sequence ID" value="NZ_QNRX01000022.1"/>
</dbReference>
<dbReference type="PANTHER" id="PTHR46743:SF2">
    <property type="entry name" value="TEICHOIC ACIDS EXPORT ATP-BINDING PROTEIN TAGH"/>
    <property type="match status" value="1"/>
</dbReference>
<dbReference type="Pfam" id="PF00005">
    <property type="entry name" value="ABC_tran"/>
    <property type="match status" value="1"/>
</dbReference>
<dbReference type="GO" id="GO:0140359">
    <property type="term" value="F:ABC-type transporter activity"/>
    <property type="evidence" value="ECO:0007669"/>
    <property type="project" value="InterPro"/>
</dbReference>
<dbReference type="GO" id="GO:0005524">
    <property type="term" value="F:ATP binding"/>
    <property type="evidence" value="ECO:0007669"/>
    <property type="project" value="UniProtKB-KW"/>
</dbReference>
<keyword evidence="4 6" id="KW-0067">ATP-binding</keyword>
<dbReference type="CDD" id="cd10147">
    <property type="entry name" value="Wzt_C-like"/>
    <property type="match status" value="1"/>
</dbReference>
<dbReference type="EMBL" id="QNRX01000022">
    <property type="protein sequence ID" value="RBP58581.1"/>
    <property type="molecule type" value="Genomic_DNA"/>
</dbReference>
<name>A0A366HXS4_9FIRM</name>
<dbReference type="InterPro" id="IPR050683">
    <property type="entry name" value="Bact_Polysacc_Export_ATP-bd"/>
</dbReference>
<dbReference type="Pfam" id="PF14524">
    <property type="entry name" value="Wzt_C"/>
    <property type="match status" value="1"/>
</dbReference>
<evidence type="ECO:0000256" key="1">
    <source>
        <dbReference type="ARBA" id="ARBA00005417"/>
    </source>
</evidence>
<evidence type="ECO:0000256" key="2">
    <source>
        <dbReference type="ARBA" id="ARBA00022448"/>
    </source>
</evidence>
<dbReference type="InterPro" id="IPR003593">
    <property type="entry name" value="AAA+_ATPase"/>
</dbReference>
<dbReference type="PROSITE" id="PS00211">
    <property type="entry name" value="ABC_TRANSPORTER_1"/>
    <property type="match status" value="1"/>
</dbReference>
<reference evidence="6 7" key="1">
    <citation type="submission" date="2018-06" db="EMBL/GenBank/DDBJ databases">
        <title>Genomic Encyclopedia of Type Strains, Phase IV (KMG-IV): sequencing the most valuable type-strain genomes for metagenomic binning, comparative biology and taxonomic classification.</title>
        <authorList>
            <person name="Goeker M."/>
        </authorList>
    </citation>
    <scope>NUCLEOTIDE SEQUENCE [LARGE SCALE GENOMIC DNA]</scope>
    <source>
        <strain evidence="6 7">DSM 22112</strain>
    </source>
</reference>
<dbReference type="AlphaFoldDB" id="A0A366HXS4"/>
<evidence type="ECO:0000313" key="7">
    <source>
        <dbReference type="Proteomes" id="UP000253490"/>
    </source>
</evidence>
<sequence>MENAIEIKNLSKLYKIYKKPWHRVVDVFSEKTRYKPYYALKDLTISIPKGEAVGVLGKNGAGKSTLLKIITGVTEPTKGNIKINGKIAALLELTSGFDQELTGIENIYLKALTMGMQRKDMDDQIDNIIEFADIGDYIYQPVRTYSSGMKSRLGFAISVNVNPDILIVDEVLSVGDDVFKLKCIDKMEEFKRQGKTIFFVSHSLFTVKSFCNKCMWIKDGELMCYGETGEIMVQYENFLKEEKAKEREKKKQEALESNKTAQIMSKADLLQFSDFAFINSQGEKTNKFQFGEEITFQVNYEIKKEMEDLIWCFTIRDAETNEIFGSDKKSPQNALINTIGTHTLKVTLKQIKLLPGKYLLSGEATTQTGALYMSYSNKRPFYVELDTFRGTGVHYIEHTFENS</sequence>